<dbReference type="ExpressionAtlas" id="A0A1D6KDC9">
    <property type="expression patterns" value="baseline and differential"/>
</dbReference>
<dbReference type="SMART" id="SM00028">
    <property type="entry name" value="TPR"/>
    <property type="match status" value="5"/>
</dbReference>
<gene>
    <name evidence="1" type="ORF">ZEAMMB73_Zm00001d030652</name>
</gene>
<dbReference type="SUPFAM" id="SSF48452">
    <property type="entry name" value="TPR-like"/>
    <property type="match status" value="2"/>
</dbReference>
<proteinExistence type="predicted"/>
<dbReference type="InterPro" id="IPR011990">
    <property type="entry name" value="TPR-like_helical_dom_sf"/>
</dbReference>
<name>A0A1D6KDC9_MAIZE</name>
<organism evidence="1">
    <name type="scientific">Zea mays</name>
    <name type="common">Maize</name>
    <dbReference type="NCBI Taxonomy" id="4577"/>
    <lineage>
        <taxon>Eukaryota</taxon>
        <taxon>Viridiplantae</taxon>
        <taxon>Streptophyta</taxon>
        <taxon>Embryophyta</taxon>
        <taxon>Tracheophyta</taxon>
        <taxon>Spermatophyta</taxon>
        <taxon>Magnoliopsida</taxon>
        <taxon>Liliopsida</taxon>
        <taxon>Poales</taxon>
        <taxon>Poaceae</taxon>
        <taxon>PACMAD clade</taxon>
        <taxon>Panicoideae</taxon>
        <taxon>Andropogonodae</taxon>
        <taxon>Andropogoneae</taxon>
        <taxon>Tripsacinae</taxon>
        <taxon>Zea</taxon>
    </lineage>
</organism>
<dbReference type="InterPro" id="IPR019734">
    <property type="entry name" value="TPR_rpt"/>
</dbReference>
<dbReference type="PANTHER" id="PTHR44102:SF5">
    <property type="entry name" value="PROTEIN NPG1"/>
    <property type="match status" value="1"/>
</dbReference>
<dbReference type="EMBL" id="CM007647">
    <property type="protein sequence ID" value="ONM01241.1"/>
    <property type="molecule type" value="Genomic_DNA"/>
</dbReference>
<sequence>MSLQKLGKAMEAAKQCKSVLDAVESIFQCGIPGVMVEQKLQETVSKSVELLPELWKQAGAYQEALASYRRALLSQWNLDDECCTRIQKRFAVFLLYGGVEAAPPSLASQTEGSFVPRNNLEEAILLLMILLKKWFLGKTHWDPSVMEHLTFALSLCGQTSIIAKHLEEVLPGIYPRTERWYSLALCYFAVSHNEAALNLLRKSLNKKYAKRAVRDAESSDGHLKSVALHVLGSCLSRKSKVASSDHQRSVLQAEALKSLNEAISLDRHNPELLFELGIEYAEQRNMHAALKCAKEFIDVTGGSVSKGWRLLLLVLSAQQRYSEAEVVTDAALDETAKWEQGPLLRIRAKLKVAQALPMEAVEAYRTLLALVQAQRKAYGSVKNGTEDNEDKVREVEVWHGLANLYSSLSYWRDAEICLQKAKALKTYSATTLHVEGNKHELHEKIQDAVAAYFNAISMEVEHVPSKVSIGALLSKQGPKFLPVARCFLSDALRLEPTNRMAWFYLGEVHKQDGRLADAADCFQAASMLEDSDPVESFRSL</sequence>
<protein>
    <submittedName>
        <fullName evidence="1">Calmodulin-binding protein MPCBP</fullName>
    </submittedName>
</protein>
<accession>A0A1D6KDC9</accession>
<reference evidence="1" key="1">
    <citation type="submission" date="2015-12" db="EMBL/GenBank/DDBJ databases">
        <title>Update maize B73 reference genome by single molecule sequencing technologies.</title>
        <authorList>
            <consortium name="Maize Genome Sequencing Project"/>
            <person name="Ware D."/>
        </authorList>
    </citation>
    <scope>NUCLEOTIDE SEQUENCE [LARGE SCALE GENOMIC DNA]</scope>
    <source>
        <tissue evidence="1">Seedling</tissue>
    </source>
</reference>
<dbReference type="PANTHER" id="PTHR44102">
    <property type="entry name" value="PROTEIN NPG1"/>
    <property type="match status" value="1"/>
</dbReference>
<dbReference type="Gene3D" id="1.25.40.10">
    <property type="entry name" value="Tetratricopeptide repeat domain"/>
    <property type="match status" value="2"/>
</dbReference>
<dbReference type="InterPro" id="IPR043376">
    <property type="entry name" value="NPG1-like"/>
</dbReference>
<dbReference type="AlphaFoldDB" id="A0A1D6KDC9"/>
<evidence type="ECO:0000313" key="1">
    <source>
        <dbReference type="EMBL" id="ONM01241.1"/>
    </source>
</evidence>